<gene>
    <name evidence="2" type="ORF">BS47DRAFT_1148807</name>
</gene>
<keyword evidence="3" id="KW-1185">Reference proteome</keyword>
<dbReference type="Gene3D" id="1.20.930.20">
    <property type="entry name" value="Adaptor protein Cbl, N-terminal domain"/>
    <property type="match status" value="1"/>
</dbReference>
<evidence type="ECO:0000313" key="2">
    <source>
        <dbReference type="EMBL" id="KAF9519457.1"/>
    </source>
</evidence>
<feature type="region of interest" description="Disordered" evidence="1">
    <location>
        <begin position="67"/>
        <end position="114"/>
    </location>
</feature>
<dbReference type="EMBL" id="MU128917">
    <property type="protein sequence ID" value="KAF9519457.1"/>
    <property type="molecule type" value="Genomic_DNA"/>
</dbReference>
<dbReference type="Proteomes" id="UP000886523">
    <property type="component" value="Unassembled WGS sequence"/>
</dbReference>
<sequence length="240" mass="26759">MSPQRGFRTWRHEGAFVTTCLMQYQSKYIAIIDISEDTILHRPRAPPAAYNIHAFRCLTSNSQFPMPPRSFQSVRGAPGPSSPSRPDAAASSGSAATPSTRLRKGPVPQNPPPLQRTYPEYIDSHFRAPGWDAAVAAGSILAHIPALPLSIGGPLRQVVDVVSEIIQTIDLMHQNRNDCAHLINRVVKFLQSLVDDLRRSKVPIRDSWPTTTRLFALRRCVFHRHWISSLYDTFLSAVAT</sequence>
<organism evidence="2 3">
    <name type="scientific">Hydnum rufescens UP504</name>
    <dbReference type="NCBI Taxonomy" id="1448309"/>
    <lineage>
        <taxon>Eukaryota</taxon>
        <taxon>Fungi</taxon>
        <taxon>Dikarya</taxon>
        <taxon>Basidiomycota</taxon>
        <taxon>Agaricomycotina</taxon>
        <taxon>Agaricomycetes</taxon>
        <taxon>Cantharellales</taxon>
        <taxon>Hydnaceae</taxon>
        <taxon>Hydnum</taxon>
    </lineage>
</organism>
<evidence type="ECO:0000256" key="1">
    <source>
        <dbReference type="SAM" id="MobiDB-lite"/>
    </source>
</evidence>
<comment type="caution">
    <text evidence="2">The sequence shown here is derived from an EMBL/GenBank/DDBJ whole genome shotgun (WGS) entry which is preliminary data.</text>
</comment>
<name>A0A9P6DZF4_9AGAM</name>
<dbReference type="InterPro" id="IPR036537">
    <property type="entry name" value="Adaptor_Cbl_N_dom_sf"/>
</dbReference>
<proteinExistence type="predicted"/>
<reference evidence="2" key="1">
    <citation type="journal article" date="2020" name="Nat. Commun.">
        <title>Large-scale genome sequencing of mycorrhizal fungi provides insights into the early evolution of symbiotic traits.</title>
        <authorList>
            <person name="Miyauchi S."/>
            <person name="Kiss E."/>
            <person name="Kuo A."/>
            <person name="Drula E."/>
            <person name="Kohler A."/>
            <person name="Sanchez-Garcia M."/>
            <person name="Morin E."/>
            <person name="Andreopoulos B."/>
            <person name="Barry K.W."/>
            <person name="Bonito G."/>
            <person name="Buee M."/>
            <person name="Carver A."/>
            <person name="Chen C."/>
            <person name="Cichocki N."/>
            <person name="Clum A."/>
            <person name="Culley D."/>
            <person name="Crous P.W."/>
            <person name="Fauchery L."/>
            <person name="Girlanda M."/>
            <person name="Hayes R.D."/>
            <person name="Keri Z."/>
            <person name="LaButti K."/>
            <person name="Lipzen A."/>
            <person name="Lombard V."/>
            <person name="Magnuson J."/>
            <person name="Maillard F."/>
            <person name="Murat C."/>
            <person name="Nolan M."/>
            <person name="Ohm R.A."/>
            <person name="Pangilinan J."/>
            <person name="Pereira M.F."/>
            <person name="Perotto S."/>
            <person name="Peter M."/>
            <person name="Pfister S."/>
            <person name="Riley R."/>
            <person name="Sitrit Y."/>
            <person name="Stielow J.B."/>
            <person name="Szollosi G."/>
            <person name="Zifcakova L."/>
            <person name="Stursova M."/>
            <person name="Spatafora J.W."/>
            <person name="Tedersoo L."/>
            <person name="Vaario L.M."/>
            <person name="Yamada A."/>
            <person name="Yan M."/>
            <person name="Wang P."/>
            <person name="Xu J."/>
            <person name="Bruns T."/>
            <person name="Baldrian P."/>
            <person name="Vilgalys R."/>
            <person name="Dunand C."/>
            <person name="Henrissat B."/>
            <person name="Grigoriev I.V."/>
            <person name="Hibbett D."/>
            <person name="Nagy L.G."/>
            <person name="Martin F.M."/>
        </authorList>
    </citation>
    <scope>NUCLEOTIDE SEQUENCE</scope>
    <source>
        <strain evidence="2">UP504</strain>
    </source>
</reference>
<dbReference type="OrthoDB" id="3307384at2759"/>
<accession>A0A9P6DZF4</accession>
<protein>
    <submittedName>
        <fullName evidence="2">Uncharacterized protein</fullName>
    </submittedName>
</protein>
<feature type="compositionally biased region" description="Low complexity" evidence="1">
    <location>
        <begin position="75"/>
        <end position="100"/>
    </location>
</feature>
<dbReference type="GO" id="GO:0007166">
    <property type="term" value="P:cell surface receptor signaling pathway"/>
    <property type="evidence" value="ECO:0007669"/>
    <property type="project" value="InterPro"/>
</dbReference>
<evidence type="ECO:0000313" key="3">
    <source>
        <dbReference type="Proteomes" id="UP000886523"/>
    </source>
</evidence>
<dbReference type="AlphaFoldDB" id="A0A9P6DZF4"/>